<feature type="domain" description="3-oxo-5-alpha-steroid 4-dehydrogenase C-terminal" evidence="7">
    <location>
        <begin position="134"/>
        <end position="266"/>
    </location>
</feature>
<dbReference type="Gene3D" id="1.20.120.1630">
    <property type="match status" value="1"/>
</dbReference>
<dbReference type="FunFam" id="1.20.120.1630:FF:000017">
    <property type="entry name" value="3-oxo-5-alpha-steroid 4-dehydrogenase family protein"/>
    <property type="match status" value="1"/>
</dbReference>
<evidence type="ECO:0000313" key="8">
    <source>
        <dbReference type="EMBL" id="KAJ4845307.1"/>
    </source>
</evidence>
<accession>A0A9Q0G8Q3</accession>
<evidence type="ECO:0000256" key="2">
    <source>
        <dbReference type="ARBA" id="ARBA00007742"/>
    </source>
</evidence>
<feature type="transmembrane region" description="Helical" evidence="6">
    <location>
        <begin position="222"/>
        <end position="242"/>
    </location>
</feature>
<dbReference type="GO" id="GO:0016627">
    <property type="term" value="F:oxidoreductase activity, acting on the CH-CH group of donors"/>
    <property type="evidence" value="ECO:0007669"/>
    <property type="project" value="InterPro"/>
</dbReference>
<sequence length="266" mass="29819">MEMLWKVMFPPPSSLLVSVMSVASLVGVAGFGLCEVLGIHLQYSKFWTLGAQNSIRRQPIKLSSRTGMLLLYTPAFLFGVASFLLFPDGDLRLLLVQLTVTLHFFKRDLEVLFVHKYSGGTVLDSVLAISLSYFVASSMTIYSQYLTQGSPEPQMDLKYPGILLFLVGIIGNFYHHLILASLRKDGKEGYKIPKGGLFGLVICPHYLFEILVFIGITFISQTLYALCFTIGTVCYLVGRSYVTRKWYLSKFEDFPSGVKALIPYVF</sequence>
<reference evidence="8" key="1">
    <citation type="submission" date="2022-02" db="EMBL/GenBank/DDBJ databases">
        <authorList>
            <person name="Henning P.M."/>
            <person name="McCubbin A.G."/>
            <person name="Shore J.S."/>
        </authorList>
    </citation>
    <scope>NUCLEOTIDE SEQUENCE</scope>
    <source>
        <strain evidence="8">F60SS</strain>
        <tissue evidence="8">Leaves</tissue>
    </source>
</reference>
<evidence type="ECO:0000256" key="6">
    <source>
        <dbReference type="SAM" id="Phobius"/>
    </source>
</evidence>
<evidence type="ECO:0000256" key="4">
    <source>
        <dbReference type="ARBA" id="ARBA00022989"/>
    </source>
</evidence>
<dbReference type="EMBL" id="JAKUCV010001723">
    <property type="protein sequence ID" value="KAJ4845307.1"/>
    <property type="molecule type" value="Genomic_DNA"/>
</dbReference>
<evidence type="ECO:0000256" key="5">
    <source>
        <dbReference type="ARBA" id="ARBA00023136"/>
    </source>
</evidence>
<feature type="transmembrane region" description="Helical" evidence="6">
    <location>
        <begin position="62"/>
        <end position="85"/>
    </location>
</feature>
<dbReference type="PANTHER" id="PTHR10556:SF35">
    <property type="entry name" value="3-OXO-5-ALPHA-STEROID 4-DEHYDROGENASE FAMILY PROTEIN"/>
    <property type="match status" value="1"/>
</dbReference>
<name>A0A9Q0G8Q3_9ROSI</name>
<dbReference type="PROSITE" id="PS50244">
    <property type="entry name" value="S5A_REDUCTASE"/>
    <property type="match status" value="1"/>
</dbReference>
<keyword evidence="3 6" id="KW-0812">Transmembrane</keyword>
<dbReference type="AlphaFoldDB" id="A0A9Q0G8Q3"/>
<evidence type="ECO:0000259" key="7">
    <source>
        <dbReference type="Pfam" id="PF02544"/>
    </source>
</evidence>
<dbReference type="GO" id="GO:0006629">
    <property type="term" value="P:lipid metabolic process"/>
    <property type="evidence" value="ECO:0007669"/>
    <property type="project" value="InterPro"/>
</dbReference>
<comment type="similarity">
    <text evidence="2">Belongs to the steroid 5-alpha reductase family.</text>
</comment>
<keyword evidence="4 6" id="KW-1133">Transmembrane helix</keyword>
<feature type="transmembrane region" description="Helical" evidence="6">
    <location>
        <begin position="162"/>
        <end position="183"/>
    </location>
</feature>
<dbReference type="GO" id="GO:0016020">
    <property type="term" value="C:membrane"/>
    <property type="evidence" value="ECO:0007669"/>
    <property type="project" value="UniProtKB-SubCell"/>
</dbReference>
<feature type="transmembrane region" description="Helical" evidence="6">
    <location>
        <begin position="195"/>
        <end position="216"/>
    </location>
</feature>
<protein>
    <recommendedName>
        <fullName evidence="7">3-oxo-5-alpha-steroid 4-dehydrogenase C-terminal domain-containing protein</fullName>
    </recommendedName>
</protein>
<dbReference type="PANTHER" id="PTHR10556">
    <property type="entry name" value="3-OXO-5-ALPHA-STEROID 4-DEHYDROGENASE"/>
    <property type="match status" value="1"/>
</dbReference>
<dbReference type="InterPro" id="IPR039357">
    <property type="entry name" value="SRD5A/TECR"/>
</dbReference>
<dbReference type="InterPro" id="IPR001104">
    <property type="entry name" value="3-oxo-5_a-steroid_4-DH_C"/>
</dbReference>
<keyword evidence="9" id="KW-1185">Reference proteome</keyword>
<dbReference type="Proteomes" id="UP001141552">
    <property type="component" value="Unassembled WGS sequence"/>
</dbReference>
<keyword evidence="5 6" id="KW-0472">Membrane</keyword>
<evidence type="ECO:0000256" key="1">
    <source>
        <dbReference type="ARBA" id="ARBA00004141"/>
    </source>
</evidence>
<gene>
    <name evidence="8" type="ORF">Tsubulata_051333</name>
</gene>
<proteinExistence type="inferred from homology"/>
<reference evidence="8" key="2">
    <citation type="journal article" date="2023" name="Plants (Basel)">
        <title>Annotation of the Turnera subulata (Passifloraceae) Draft Genome Reveals the S-Locus Evolved after the Divergence of Turneroideae from Passifloroideae in a Stepwise Manner.</title>
        <authorList>
            <person name="Henning P.M."/>
            <person name="Roalson E.H."/>
            <person name="Mir W."/>
            <person name="McCubbin A.G."/>
            <person name="Shore J.S."/>
        </authorList>
    </citation>
    <scope>NUCLEOTIDE SEQUENCE</scope>
    <source>
        <strain evidence="8">F60SS</strain>
    </source>
</reference>
<evidence type="ECO:0000256" key="3">
    <source>
        <dbReference type="ARBA" id="ARBA00022692"/>
    </source>
</evidence>
<comment type="subcellular location">
    <subcellularLocation>
        <location evidence="1">Membrane</location>
        <topology evidence="1">Multi-pass membrane protein</topology>
    </subcellularLocation>
</comment>
<dbReference type="OrthoDB" id="5788137at2759"/>
<feature type="transmembrane region" description="Helical" evidence="6">
    <location>
        <begin position="15"/>
        <end position="41"/>
    </location>
</feature>
<comment type="caution">
    <text evidence="8">The sequence shown here is derived from an EMBL/GenBank/DDBJ whole genome shotgun (WGS) entry which is preliminary data.</text>
</comment>
<evidence type="ECO:0000313" key="9">
    <source>
        <dbReference type="Proteomes" id="UP001141552"/>
    </source>
</evidence>
<dbReference type="Pfam" id="PF02544">
    <property type="entry name" value="Steroid_dh"/>
    <property type="match status" value="1"/>
</dbReference>
<organism evidence="8 9">
    <name type="scientific">Turnera subulata</name>
    <dbReference type="NCBI Taxonomy" id="218843"/>
    <lineage>
        <taxon>Eukaryota</taxon>
        <taxon>Viridiplantae</taxon>
        <taxon>Streptophyta</taxon>
        <taxon>Embryophyta</taxon>
        <taxon>Tracheophyta</taxon>
        <taxon>Spermatophyta</taxon>
        <taxon>Magnoliopsida</taxon>
        <taxon>eudicotyledons</taxon>
        <taxon>Gunneridae</taxon>
        <taxon>Pentapetalae</taxon>
        <taxon>rosids</taxon>
        <taxon>fabids</taxon>
        <taxon>Malpighiales</taxon>
        <taxon>Passifloraceae</taxon>
        <taxon>Turnera</taxon>
    </lineage>
</organism>